<protein>
    <submittedName>
        <fullName evidence="2">SDR family oxidoreductase</fullName>
    </submittedName>
</protein>
<sequence>MELQLKGRNALVCGSSQGIGLASAVELSKLGANVMLLARDRAKLERAIATLDTSAGQQHSVFVADFSSSDSVLQAISEIRATGMPVHILVNNTGGPKGGNLIEAEGSVLLTTFQMHLINNHHLAQAFVPDMQAEGFGRIINVISTSVKQPITGLGVSNTIRWAVAAWAKTLANELGRFGITVNNVLPGYTKTARLKSVFEMRASEQGKTEDQVASELMATIPGRKFAEAADVGAAVAFLSTPAAGSINGINLPVDGGATASL</sequence>
<comment type="caution">
    <text evidence="2">The sequence shown here is derived from an EMBL/GenBank/DDBJ whole genome shotgun (WGS) entry which is preliminary data.</text>
</comment>
<dbReference type="SUPFAM" id="SSF51735">
    <property type="entry name" value="NAD(P)-binding Rossmann-fold domains"/>
    <property type="match status" value="1"/>
</dbReference>
<dbReference type="PANTHER" id="PTHR42879:SF6">
    <property type="entry name" value="NADPH-DEPENDENT REDUCTASE BACG"/>
    <property type="match status" value="1"/>
</dbReference>
<dbReference type="RefSeq" id="WP_345027722.1">
    <property type="nucleotide sequence ID" value="NZ_BAABEY010000016.1"/>
</dbReference>
<gene>
    <name evidence="2" type="ORF">GCM10023091_15150</name>
</gene>
<dbReference type="InterPro" id="IPR050259">
    <property type="entry name" value="SDR"/>
</dbReference>
<comment type="similarity">
    <text evidence="1">Belongs to the short-chain dehydrogenases/reductases (SDR) family.</text>
</comment>
<evidence type="ECO:0000313" key="3">
    <source>
        <dbReference type="Proteomes" id="UP001501508"/>
    </source>
</evidence>
<evidence type="ECO:0000313" key="2">
    <source>
        <dbReference type="EMBL" id="GAA4436798.1"/>
    </source>
</evidence>
<organism evidence="2 3">
    <name type="scientific">Ravibacter arvi</name>
    <dbReference type="NCBI Taxonomy" id="2051041"/>
    <lineage>
        <taxon>Bacteria</taxon>
        <taxon>Pseudomonadati</taxon>
        <taxon>Bacteroidota</taxon>
        <taxon>Cytophagia</taxon>
        <taxon>Cytophagales</taxon>
        <taxon>Spirosomataceae</taxon>
        <taxon>Ravibacter</taxon>
    </lineage>
</organism>
<keyword evidence="3" id="KW-1185">Reference proteome</keyword>
<dbReference type="InterPro" id="IPR002347">
    <property type="entry name" value="SDR_fam"/>
</dbReference>
<proteinExistence type="inferred from homology"/>
<accession>A0ABP8LV72</accession>
<dbReference type="PRINTS" id="PR00081">
    <property type="entry name" value="GDHRDH"/>
</dbReference>
<dbReference type="EMBL" id="BAABEY010000016">
    <property type="protein sequence ID" value="GAA4436798.1"/>
    <property type="molecule type" value="Genomic_DNA"/>
</dbReference>
<dbReference type="Pfam" id="PF13561">
    <property type="entry name" value="adh_short_C2"/>
    <property type="match status" value="1"/>
</dbReference>
<dbReference type="InterPro" id="IPR036291">
    <property type="entry name" value="NAD(P)-bd_dom_sf"/>
</dbReference>
<name>A0ABP8LV72_9BACT</name>
<dbReference type="Proteomes" id="UP001501508">
    <property type="component" value="Unassembled WGS sequence"/>
</dbReference>
<dbReference type="PANTHER" id="PTHR42879">
    <property type="entry name" value="3-OXOACYL-(ACYL-CARRIER-PROTEIN) REDUCTASE"/>
    <property type="match status" value="1"/>
</dbReference>
<dbReference type="Gene3D" id="3.40.50.720">
    <property type="entry name" value="NAD(P)-binding Rossmann-like Domain"/>
    <property type="match status" value="1"/>
</dbReference>
<reference evidence="3" key="1">
    <citation type="journal article" date="2019" name="Int. J. Syst. Evol. Microbiol.">
        <title>The Global Catalogue of Microorganisms (GCM) 10K type strain sequencing project: providing services to taxonomists for standard genome sequencing and annotation.</title>
        <authorList>
            <consortium name="The Broad Institute Genomics Platform"/>
            <consortium name="The Broad Institute Genome Sequencing Center for Infectious Disease"/>
            <person name="Wu L."/>
            <person name="Ma J."/>
        </authorList>
    </citation>
    <scope>NUCLEOTIDE SEQUENCE [LARGE SCALE GENOMIC DNA]</scope>
    <source>
        <strain evidence="3">JCM 31920</strain>
    </source>
</reference>
<evidence type="ECO:0000256" key="1">
    <source>
        <dbReference type="ARBA" id="ARBA00006484"/>
    </source>
</evidence>